<dbReference type="InterPro" id="IPR005174">
    <property type="entry name" value="KIB1-4_b-propeller"/>
</dbReference>
<dbReference type="InterPro" id="IPR036047">
    <property type="entry name" value="F-box-like_dom_sf"/>
</dbReference>
<evidence type="ECO:0000313" key="3">
    <source>
        <dbReference type="EnsemblPlants" id="TraesCS5A02G201100.1"/>
    </source>
</evidence>
<reference evidence="3" key="1">
    <citation type="submission" date="2018-08" db="EMBL/GenBank/DDBJ databases">
        <authorList>
            <person name="Rossello M."/>
        </authorList>
    </citation>
    <scope>NUCLEOTIDE SEQUENCE [LARGE SCALE GENOMIC DNA]</scope>
    <source>
        <strain evidence="3">cv. Chinese Spring</strain>
    </source>
</reference>
<reference evidence="3" key="2">
    <citation type="submission" date="2018-10" db="UniProtKB">
        <authorList>
            <consortium name="EnsemblPlants"/>
        </authorList>
    </citation>
    <scope>IDENTIFICATION</scope>
</reference>
<dbReference type="PANTHER" id="PTHR33127">
    <property type="entry name" value="TRANSMEMBRANE PROTEIN"/>
    <property type="match status" value="1"/>
</dbReference>
<dbReference type="Gramene" id="TraesCS5A02G201100.1">
    <property type="protein sequence ID" value="TraesCS5A02G201100.1"/>
    <property type="gene ID" value="TraesCS5A02G201100"/>
</dbReference>
<dbReference type="Proteomes" id="UP000019116">
    <property type="component" value="Chromosome 5A"/>
</dbReference>
<dbReference type="PANTHER" id="PTHR33127:SF99">
    <property type="entry name" value="F-BOX DOMAIN-CONTAINING PROTEIN"/>
    <property type="match status" value="1"/>
</dbReference>
<evidence type="ECO:0000313" key="4">
    <source>
        <dbReference type="Proteomes" id="UP000019116"/>
    </source>
</evidence>
<feature type="domain" description="F-box" evidence="1">
    <location>
        <begin position="11"/>
        <end position="43"/>
    </location>
</feature>
<dbReference type="Gene3D" id="1.20.1280.50">
    <property type="match status" value="1"/>
</dbReference>
<accession>A0A3B6KFM4</accession>
<dbReference type="SUPFAM" id="SSF81383">
    <property type="entry name" value="F-box domain"/>
    <property type="match status" value="1"/>
</dbReference>
<sequence length="374" mass="42431">MEAAASHACDWSSLPVDVLVQILDHLRWSSHPSFGLVCRQWQSARAFSPFYPAWITPLLLNATDVGATNLRYYSPYYHKNFETASTLRTPDVKIACATGEHLALCSEDLIIHAQLLSGDVHELPPTKNAMFDSVVYDGVRTMFGVDTQFGMLGIARCIRDNTVDAWGDWDFASSDHDQPRFLTSQDCNPVLRDGFLYLLGKDGALAVYDGSRHDEGFNILEKPQGFMFDHKHSYLVKSRGELMAVLIGHRGTPVNVVKLNEHTMQWEKTESLEGRALFTGTSTTTVKKTNIKWMQNKIFLPRLHDWPQNVHVDLVQREDDVAFVPKDGHADTTVKHDDFGTKVMWSYELGQPQEAMEFWGTERVNYGIWINFST</sequence>
<proteinExistence type="predicted"/>
<dbReference type="InterPro" id="IPR001810">
    <property type="entry name" value="F-box_dom"/>
</dbReference>
<protein>
    <submittedName>
        <fullName evidence="3">Uncharacterized protein</fullName>
    </submittedName>
</protein>
<evidence type="ECO:0000259" key="2">
    <source>
        <dbReference type="Pfam" id="PF03478"/>
    </source>
</evidence>
<dbReference type="Pfam" id="PF03478">
    <property type="entry name" value="Beta-prop_KIB1-4"/>
    <property type="match status" value="1"/>
</dbReference>
<dbReference type="EnsemblPlants" id="TraesCS5A02G201100.1">
    <property type="protein sequence ID" value="TraesCS5A02G201100.1"/>
    <property type="gene ID" value="TraesCS5A02G201100"/>
</dbReference>
<dbReference type="Gramene" id="TraesCS5A03G0521900.1">
    <property type="protein sequence ID" value="TraesCS5A03G0521900.1.CDS"/>
    <property type="gene ID" value="TraesCS5A03G0521900"/>
</dbReference>
<dbReference type="Pfam" id="PF00646">
    <property type="entry name" value="F-box"/>
    <property type="match status" value="1"/>
</dbReference>
<keyword evidence="4" id="KW-1185">Reference proteome</keyword>
<dbReference type="AlphaFoldDB" id="A0A3B6KFM4"/>
<feature type="domain" description="KIB1-4 beta-propeller" evidence="2">
    <location>
        <begin position="108"/>
        <end position="305"/>
    </location>
</feature>
<dbReference type="OMA" id="HGANTME"/>
<name>A0A3B6KFM4_WHEAT</name>
<dbReference type="OrthoDB" id="651482at2759"/>
<organism evidence="3">
    <name type="scientific">Triticum aestivum</name>
    <name type="common">Wheat</name>
    <dbReference type="NCBI Taxonomy" id="4565"/>
    <lineage>
        <taxon>Eukaryota</taxon>
        <taxon>Viridiplantae</taxon>
        <taxon>Streptophyta</taxon>
        <taxon>Embryophyta</taxon>
        <taxon>Tracheophyta</taxon>
        <taxon>Spermatophyta</taxon>
        <taxon>Magnoliopsida</taxon>
        <taxon>Liliopsida</taxon>
        <taxon>Poales</taxon>
        <taxon>Poaceae</taxon>
        <taxon>BOP clade</taxon>
        <taxon>Pooideae</taxon>
        <taxon>Triticodae</taxon>
        <taxon>Triticeae</taxon>
        <taxon>Triticinae</taxon>
        <taxon>Triticum</taxon>
    </lineage>
</organism>
<dbReference type="STRING" id="4565.A0A3B6KFM4"/>
<evidence type="ECO:0000259" key="1">
    <source>
        <dbReference type="Pfam" id="PF00646"/>
    </source>
</evidence>